<gene>
    <name evidence="1" type="ORF">ATEIFO6365_0001090300</name>
</gene>
<comment type="caution">
    <text evidence="1">The sequence shown here is derived from an EMBL/GenBank/DDBJ whole genome shotgun (WGS) entry which is preliminary data.</text>
</comment>
<evidence type="ECO:0000313" key="1">
    <source>
        <dbReference type="EMBL" id="GFF12679.1"/>
    </source>
</evidence>
<reference evidence="1 2" key="1">
    <citation type="submission" date="2020-01" db="EMBL/GenBank/DDBJ databases">
        <title>Aspergillus terreus IFO 6365 whole genome shotgun sequence.</title>
        <authorList>
            <person name="Kanamasa S."/>
            <person name="Takahashi H."/>
        </authorList>
    </citation>
    <scope>NUCLEOTIDE SEQUENCE [LARGE SCALE GENOMIC DNA]</scope>
    <source>
        <strain evidence="1 2">IFO 6365</strain>
    </source>
</reference>
<evidence type="ECO:0000313" key="2">
    <source>
        <dbReference type="Proteomes" id="UP000452235"/>
    </source>
</evidence>
<dbReference type="AlphaFoldDB" id="A0A5M3YQY0"/>
<dbReference type="EMBL" id="BLJY01000001">
    <property type="protein sequence ID" value="GFF12679.1"/>
    <property type="molecule type" value="Genomic_DNA"/>
</dbReference>
<organism evidence="1 2">
    <name type="scientific">Aspergillus terreus</name>
    <dbReference type="NCBI Taxonomy" id="33178"/>
    <lineage>
        <taxon>Eukaryota</taxon>
        <taxon>Fungi</taxon>
        <taxon>Dikarya</taxon>
        <taxon>Ascomycota</taxon>
        <taxon>Pezizomycotina</taxon>
        <taxon>Eurotiomycetes</taxon>
        <taxon>Eurotiomycetidae</taxon>
        <taxon>Eurotiales</taxon>
        <taxon>Aspergillaceae</taxon>
        <taxon>Aspergillus</taxon>
        <taxon>Aspergillus subgen. Circumdati</taxon>
    </lineage>
</organism>
<dbReference type="OrthoDB" id="6133115at2759"/>
<keyword evidence="2" id="KW-1185">Reference proteome</keyword>
<name>A0A5M3YQY0_ASPTE</name>
<sequence>MPVRIPLQYTSIPMPGVRCPTCQGNGEEVWVIPGKNCHKCGTPCSTQAMPHASTQNRILPPYGIIQPPLRAECT</sequence>
<accession>A0A5M3YQY0</accession>
<protein>
    <submittedName>
        <fullName evidence="1">Uncharacterized protein</fullName>
    </submittedName>
</protein>
<dbReference type="Proteomes" id="UP000452235">
    <property type="component" value="Unassembled WGS sequence"/>
</dbReference>
<proteinExistence type="predicted"/>